<dbReference type="EMBL" id="FMWD01000005">
    <property type="protein sequence ID" value="SCZ59035.1"/>
    <property type="molecule type" value="Genomic_DNA"/>
</dbReference>
<dbReference type="InterPro" id="IPR017802">
    <property type="entry name" value="VWFA-rel_acidobac-type"/>
</dbReference>
<dbReference type="CDD" id="cd00198">
    <property type="entry name" value="vWFA"/>
    <property type="match status" value="1"/>
</dbReference>
<dbReference type="PROSITE" id="PS50234">
    <property type="entry name" value="VWFA"/>
    <property type="match status" value="1"/>
</dbReference>
<protein>
    <submittedName>
        <fullName evidence="3">VWFA-related domain-containing protein</fullName>
    </submittedName>
</protein>
<dbReference type="Gene3D" id="3.40.50.410">
    <property type="entry name" value="von Willebrand factor, type A domain"/>
    <property type="match status" value="1"/>
</dbReference>
<keyword evidence="1" id="KW-0472">Membrane</keyword>
<dbReference type="GO" id="GO:0005509">
    <property type="term" value="F:calcium ion binding"/>
    <property type="evidence" value="ECO:0007669"/>
    <property type="project" value="InterPro"/>
</dbReference>
<dbReference type="PANTHER" id="PTHR10579">
    <property type="entry name" value="CALCIUM-ACTIVATED CHLORIDE CHANNEL REGULATOR"/>
    <property type="match status" value="1"/>
</dbReference>
<sequence>MYLSRLVREPLAKAWPIILFSLLLSISLMPAVTEAAVDMRVNAQADPVEVHATVTDADGNFVTDLNEADFQIVENGTSMPITSFRQPAITSEQDDVALSVVFVIDNSGSLDALNRQVEDSVVSFVRNMQLGDYVGLVKFRTEIVTTDFTMVDPSNTTAIEEAIYQQLNPDESTSPIFDAMMEALTMAENGPVGVNGPKAIVLLSDGYDHYSDTELPELLGAIDSSGIPVFTIGFGSNVETDTMTQIAQEGGTDYVAADDGQALEAVQLEMAKLLQNGYLLTYQSAVAPDECSAVELSLSVTGQPSQETTFDRCGSNNFAPHIQTVKQKSFELGEPVSLAIDASDPEGDPLEFSAEGLPPGLSINTRTGVISGTPTTVGNYDVQVAVTDGQATSRIAFTTDILEAGTTSGSGGGGSFGPSGLALLLLLWGLSIVATRKRSV</sequence>
<evidence type="ECO:0000256" key="1">
    <source>
        <dbReference type="SAM" id="Phobius"/>
    </source>
</evidence>
<dbReference type="SUPFAM" id="SSF53300">
    <property type="entry name" value="vWA-like"/>
    <property type="match status" value="1"/>
</dbReference>
<dbReference type="InterPro" id="IPR013783">
    <property type="entry name" value="Ig-like_fold"/>
</dbReference>
<accession>A0A1G5QAY6</accession>
<dbReference type="NCBIfam" id="TIGR03436">
    <property type="entry name" value="acidobact_VWFA"/>
    <property type="match status" value="1"/>
</dbReference>
<dbReference type="InterPro" id="IPR015919">
    <property type="entry name" value="Cadherin-like_sf"/>
</dbReference>
<keyword evidence="1" id="KW-0812">Transmembrane</keyword>
<evidence type="ECO:0000313" key="4">
    <source>
        <dbReference type="Proteomes" id="UP000199648"/>
    </source>
</evidence>
<dbReference type="InterPro" id="IPR002035">
    <property type="entry name" value="VWF_A"/>
</dbReference>
<dbReference type="PANTHER" id="PTHR10579:SF43">
    <property type="entry name" value="ZINC FINGER (C3HC4-TYPE RING FINGER) FAMILY PROTEIN"/>
    <property type="match status" value="1"/>
</dbReference>
<dbReference type="OrthoDB" id="5780918at2"/>
<feature type="transmembrane region" description="Helical" evidence="1">
    <location>
        <begin position="416"/>
        <end position="435"/>
    </location>
</feature>
<reference evidence="3 4" key="1">
    <citation type="submission" date="2016-10" db="EMBL/GenBank/DDBJ databases">
        <authorList>
            <person name="de Groot N.N."/>
        </authorList>
    </citation>
    <scope>NUCLEOTIDE SEQUENCE [LARGE SCALE GENOMIC DNA]</scope>
    <source>
        <strain evidence="3 4">HLD2</strain>
    </source>
</reference>
<proteinExistence type="predicted"/>
<dbReference type="STRING" id="415747.SAMN03097708_01773"/>
<gene>
    <name evidence="3" type="ORF">SAMN03097708_01773</name>
</gene>
<dbReference type="InterPro" id="IPR036465">
    <property type="entry name" value="vWFA_dom_sf"/>
</dbReference>
<dbReference type="Pfam" id="PF05345">
    <property type="entry name" value="He_PIG"/>
    <property type="match status" value="1"/>
</dbReference>
<dbReference type="SUPFAM" id="SSF49313">
    <property type="entry name" value="Cadherin-like"/>
    <property type="match status" value="1"/>
</dbReference>
<feature type="domain" description="VWFA" evidence="2">
    <location>
        <begin position="99"/>
        <end position="270"/>
    </location>
</feature>
<dbReference type="Proteomes" id="UP000199648">
    <property type="component" value="Unassembled WGS sequence"/>
</dbReference>
<dbReference type="AlphaFoldDB" id="A0A1G5QAY6"/>
<dbReference type="Gene3D" id="2.60.40.10">
    <property type="entry name" value="Immunoglobulins"/>
    <property type="match status" value="1"/>
</dbReference>
<evidence type="ECO:0000313" key="3">
    <source>
        <dbReference type="EMBL" id="SCZ59035.1"/>
    </source>
</evidence>
<name>A0A1G5QAY6_9GAMM</name>
<dbReference type="SMART" id="SM00327">
    <property type="entry name" value="VWA"/>
    <property type="match status" value="1"/>
</dbReference>
<keyword evidence="1" id="KW-1133">Transmembrane helix</keyword>
<evidence type="ECO:0000259" key="2">
    <source>
        <dbReference type="PROSITE" id="PS50234"/>
    </source>
</evidence>
<dbReference type="Pfam" id="PF00092">
    <property type="entry name" value="VWA"/>
    <property type="match status" value="1"/>
</dbReference>
<keyword evidence="4" id="KW-1185">Reference proteome</keyword>
<dbReference type="InterPro" id="IPR051266">
    <property type="entry name" value="CLCR"/>
</dbReference>
<dbReference type="GO" id="GO:0016020">
    <property type="term" value="C:membrane"/>
    <property type="evidence" value="ECO:0007669"/>
    <property type="project" value="InterPro"/>
</dbReference>
<organism evidence="3 4">
    <name type="scientific">Thiohalomonas denitrificans</name>
    <dbReference type="NCBI Taxonomy" id="415747"/>
    <lineage>
        <taxon>Bacteria</taxon>
        <taxon>Pseudomonadati</taxon>
        <taxon>Pseudomonadota</taxon>
        <taxon>Gammaproteobacteria</taxon>
        <taxon>Thiohalomonadales</taxon>
        <taxon>Thiohalomonadaceae</taxon>
        <taxon>Thiohalomonas</taxon>
    </lineage>
</organism>